<proteinExistence type="predicted"/>
<feature type="non-terminal residue" evidence="1">
    <location>
        <position position="120"/>
    </location>
</feature>
<dbReference type="EMBL" id="JBJKTR010000015">
    <property type="protein sequence ID" value="KAL3341433.1"/>
    <property type="molecule type" value="Genomic_DNA"/>
</dbReference>
<dbReference type="Proteomes" id="UP001627284">
    <property type="component" value="Unassembled WGS sequence"/>
</dbReference>
<keyword evidence="2" id="KW-1185">Reference proteome</keyword>
<accession>A0ABD2SB51</accession>
<comment type="caution">
    <text evidence="1">The sequence shown here is derived from an EMBL/GenBank/DDBJ whole genome shotgun (WGS) entry which is preliminary data.</text>
</comment>
<evidence type="ECO:0000313" key="1">
    <source>
        <dbReference type="EMBL" id="KAL3341433.1"/>
    </source>
</evidence>
<organism evidence="1 2">
    <name type="scientific">Solanum stoloniferum</name>
    <dbReference type="NCBI Taxonomy" id="62892"/>
    <lineage>
        <taxon>Eukaryota</taxon>
        <taxon>Viridiplantae</taxon>
        <taxon>Streptophyta</taxon>
        <taxon>Embryophyta</taxon>
        <taxon>Tracheophyta</taxon>
        <taxon>Spermatophyta</taxon>
        <taxon>Magnoliopsida</taxon>
        <taxon>eudicotyledons</taxon>
        <taxon>Gunneridae</taxon>
        <taxon>Pentapetalae</taxon>
        <taxon>asterids</taxon>
        <taxon>lamiids</taxon>
        <taxon>Solanales</taxon>
        <taxon>Solanaceae</taxon>
        <taxon>Solanoideae</taxon>
        <taxon>Solaneae</taxon>
        <taxon>Solanum</taxon>
    </lineage>
</organism>
<name>A0ABD2SB51_9SOLN</name>
<protein>
    <submittedName>
        <fullName evidence="1">Uncharacterized protein</fullName>
    </submittedName>
</protein>
<reference evidence="1 2" key="1">
    <citation type="submission" date="2024-05" db="EMBL/GenBank/DDBJ databases">
        <title>De novo assembly of an allotetraploid wild potato.</title>
        <authorList>
            <person name="Hosaka A.J."/>
        </authorList>
    </citation>
    <scope>NUCLEOTIDE SEQUENCE [LARGE SCALE GENOMIC DNA]</scope>
    <source>
        <tissue evidence="1">Young leaves</tissue>
    </source>
</reference>
<gene>
    <name evidence="1" type="ORF">AABB24_025801</name>
</gene>
<evidence type="ECO:0000313" key="2">
    <source>
        <dbReference type="Proteomes" id="UP001627284"/>
    </source>
</evidence>
<dbReference type="AlphaFoldDB" id="A0ABD2SB51"/>
<sequence length="120" mass="13125">MKSDPWKTSSALGLVPTRNHPKKIGNVFSTQFLVSLPFARILPVRNILGSITTMLNFNTSSPSYVLSFSTSVMWSVQYGITLLASITFWLTSPGCMLSLFALSRLAITLVPSSVVVELVK</sequence>